<evidence type="ECO:0000313" key="3">
    <source>
        <dbReference type="Proteomes" id="UP000051999"/>
    </source>
</evidence>
<comment type="caution">
    <text evidence="2">The sequence shown here is derived from an EMBL/GenBank/DDBJ whole genome shotgun (WGS) entry which is preliminary data.</text>
</comment>
<dbReference type="EMBL" id="AZFF01000005">
    <property type="protein sequence ID" value="KRL56103.1"/>
    <property type="molecule type" value="Genomic_DNA"/>
</dbReference>
<evidence type="ECO:0000259" key="1">
    <source>
        <dbReference type="SMART" id="SM00873"/>
    </source>
</evidence>
<dbReference type="GO" id="GO:0003723">
    <property type="term" value="F:RNA binding"/>
    <property type="evidence" value="ECO:0007669"/>
    <property type="project" value="InterPro"/>
</dbReference>
<keyword evidence="2" id="KW-0436">Ligase</keyword>
<dbReference type="PATRIC" id="fig|1114972.6.peg.2191"/>
<dbReference type="InterPro" id="IPR020825">
    <property type="entry name" value="Phe-tRNA_synthase-like_B3/B4"/>
</dbReference>
<organism evidence="2 3">
    <name type="scientific">Furfurilactobacillus rossiae DSM 15814</name>
    <dbReference type="NCBI Taxonomy" id="1114972"/>
    <lineage>
        <taxon>Bacteria</taxon>
        <taxon>Bacillati</taxon>
        <taxon>Bacillota</taxon>
        <taxon>Bacilli</taxon>
        <taxon>Lactobacillales</taxon>
        <taxon>Lactobacillaceae</taxon>
        <taxon>Furfurilactobacillus</taxon>
    </lineage>
</organism>
<name>A0A0R1RGV1_9LACO</name>
<dbReference type="Proteomes" id="UP000051999">
    <property type="component" value="Unassembled WGS sequence"/>
</dbReference>
<sequence length="234" mass="26510">MHMFSVSPAFWKMFPEVKIAIITVHNINNQDRTQVPDSVLQHANEIAPTLIPDEPISNNGIVQVWRDAFRKFKTDKGARSAIENLLKRAKNGNPVRSINPLVDIYNSVSLEYGFPVGCLDLDKVNGQLELTVANGTEHFSAIGENDAEIALLGEVIYRDDTDVTSRQWAWRDSSRTEVTETTKNVVMYMECLKPEWQVQYRNAIACLESRLKHYLNTTCTITFVSIAKSSTQFN</sequence>
<dbReference type="InterPro" id="IPR005146">
    <property type="entry name" value="B3/B4_tRNA-bd"/>
</dbReference>
<accession>A0A0R1RGV1</accession>
<protein>
    <submittedName>
        <fullName evidence="2">tRNA ligase</fullName>
    </submittedName>
</protein>
<dbReference type="GO" id="GO:0004826">
    <property type="term" value="F:phenylalanine-tRNA ligase activity"/>
    <property type="evidence" value="ECO:0007669"/>
    <property type="project" value="InterPro"/>
</dbReference>
<dbReference type="STRING" id="1114972.FD35_GL002143"/>
<dbReference type="AlphaFoldDB" id="A0A0R1RGV1"/>
<gene>
    <name evidence="2" type="ORF">FD35_GL002143</name>
</gene>
<dbReference type="eggNOG" id="COG3382">
    <property type="taxonomic scope" value="Bacteria"/>
</dbReference>
<feature type="domain" description="B3/B4 tRNA-binding" evidence="1">
    <location>
        <begin position="63"/>
        <end position="213"/>
    </location>
</feature>
<dbReference type="SUPFAM" id="SSF56037">
    <property type="entry name" value="PheT/TilS domain"/>
    <property type="match status" value="1"/>
</dbReference>
<dbReference type="Gene3D" id="3.50.40.10">
    <property type="entry name" value="Phenylalanyl-trna Synthetase, Chain B, domain 3"/>
    <property type="match status" value="1"/>
</dbReference>
<dbReference type="OrthoDB" id="276580at2"/>
<reference evidence="2 3" key="1">
    <citation type="journal article" date="2015" name="Genome Announc.">
        <title>Expanding the biotechnology potential of lactobacilli through comparative genomics of 213 strains and associated genera.</title>
        <authorList>
            <person name="Sun Z."/>
            <person name="Harris H.M."/>
            <person name="McCann A."/>
            <person name="Guo C."/>
            <person name="Argimon S."/>
            <person name="Zhang W."/>
            <person name="Yang X."/>
            <person name="Jeffery I.B."/>
            <person name="Cooney J.C."/>
            <person name="Kagawa T.F."/>
            <person name="Liu W."/>
            <person name="Song Y."/>
            <person name="Salvetti E."/>
            <person name="Wrobel A."/>
            <person name="Rasinkangas P."/>
            <person name="Parkhill J."/>
            <person name="Rea M.C."/>
            <person name="O'Sullivan O."/>
            <person name="Ritari J."/>
            <person name="Douillard F.P."/>
            <person name="Paul Ross R."/>
            <person name="Yang R."/>
            <person name="Briner A.E."/>
            <person name="Felis G.E."/>
            <person name="de Vos W.M."/>
            <person name="Barrangou R."/>
            <person name="Klaenhammer T.R."/>
            <person name="Caufield P.W."/>
            <person name="Cui Y."/>
            <person name="Zhang H."/>
            <person name="O'Toole P.W."/>
        </authorList>
    </citation>
    <scope>NUCLEOTIDE SEQUENCE [LARGE SCALE GENOMIC DNA]</scope>
    <source>
        <strain evidence="2 3">DSM 15814</strain>
    </source>
</reference>
<evidence type="ECO:0000313" key="2">
    <source>
        <dbReference type="EMBL" id="KRL56103.1"/>
    </source>
</evidence>
<dbReference type="PANTHER" id="PTHR39209">
    <property type="match status" value="1"/>
</dbReference>
<keyword evidence="3" id="KW-1185">Reference proteome</keyword>
<proteinExistence type="predicted"/>
<dbReference type="Pfam" id="PF03483">
    <property type="entry name" value="B3_4"/>
    <property type="match status" value="1"/>
</dbReference>
<dbReference type="SMART" id="SM00873">
    <property type="entry name" value="B3_4"/>
    <property type="match status" value="1"/>
</dbReference>
<dbReference type="PANTHER" id="PTHR39209:SF2">
    <property type="entry name" value="CYTOPLASMIC PROTEIN"/>
    <property type="match status" value="1"/>
</dbReference>